<keyword evidence="2" id="KW-1003">Cell membrane</keyword>
<dbReference type="AlphaFoldDB" id="A0A090UXA6"/>
<sequence length="710" mass="80782">MCIAIVPFSRFISPRAQVDASEIFLAWLPFSVSLAMILLFGRRAIFPLVVGFALVYERLLDLTLLQTGVFLFCFFFPLLLSCTIVRWQLGTRWRHGLPNRDMGVRTVWLAFVAPAAIKATMYVAGAKVAFPTPMARFFDTGSVIYSIIDIQSLICAALIFTMMFYYPLRMMVNPRYGRTLWRKSIRPFLSPRRRNFTLGWLLTLALFLIVVCSPYQSDYIAGYLVPIIFILFTLGIGKLSPPLIGMSWACTALMLLANNQNFLQGVYTEYSMAFVLSVLISFTICILYMASIYRRSEWLKRAWKAQALTDPLTGLPNLRALEQQLEKHTHRVVCCLHISNLEFLSRHYGMMMRVQCKRSITRELQPLLMRNEKVYQLPGSELLLLLNGADPTARLQHMVDYLSGRKIFWHHTAMDIEFGASWGIIEGAGEVFHQMLGQLSWLSEQACANSHVLALTQSLETVCGHTTDRVLLLNRVKRALEEDGLLLYAQPIQNADGVGYHEVLTRLAVEGEILTPDRFLPVIAQFNLSIRFDMQVLETLLRWLRAHPVPGSQARFSVNLMPLTLMQEESATQIMTLFKRYDVAPQCVIIEITEEQAFSNSETSMHNIQRLQNYGFKIAIDDFGTGYANFERLKRLHADIVKIDGSFVKDILTDSLDAMIVKSICFMAKAKSLTVVAEYVETEEQRDLLLSLGVDYLQGYLLGKPEKLAD</sequence>
<keyword evidence="5 6" id="KW-0472">Membrane</keyword>
<evidence type="ECO:0000256" key="6">
    <source>
        <dbReference type="SAM" id="Phobius"/>
    </source>
</evidence>
<dbReference type="InterPro" id="IPR000160">
    <property type="entry name" value="GGDEF_dom"/>
</dbReference>
<dbReference type="Pfam" id="PF05231">
    <property type="entry name" value="MASE1"/>
    <property type="match status" value="1"/>
</dbReference>
<organism evidence="8 9">
    <name type="scientific">Pseudescherichia vulneris NBRC 102420</name>
    <dbReference type="NCBI Taxonomy" id="1115515"/>
    <lineage>
        <taxon>Bacteria</taxon>
        <taxon>Pseudomonadati</taxon>
        <taxon>Pseudomonadota</taxon>
        <taxon>Gammaproteobacteria</taxon>
        <taxon>Enterobacterales</taxon>
        <taxon>Enterobacteriaceae</taxon>
        <taxon>Pseudescherichia</taxon>
    </lineage>
</organism>
<dbReference type="SUPFAM" id="SSF55073">
    <property type="entry name" value="Nucleotide cyclase"/>
    <property type="match status" value="1"/>
</dbReference>
<dbReference type="InterPro" id="IPR029787">
    <property type="entry name" value="Nucleotide_cyclase"/>
</dbReference>
<dbReference type="Proteomes" id="UP000029462">
    <property type="component" value="Unassembled WGS sequence"/>
</dbReference>
<protein>
    <recommendedName>
        <fullName evidence="7">EAL domain-containing protein</fullName>
    </recommendedName>
</protein>
<keyword evidence="9" id="KW-1185">Reference proteome</keyword>
<dbReference type="GO" id="GO:0071111">
    <property type="term" value="F:cyclic-guanylate-specific phosphodiesterase activity"/>
    <property type="evidence" value="ECO:0007669"/>
    <property type="project" value="InterPro"/>
</dbReference>
<evidence type="ECO:0000259" key="7">
    <source>
        <dbReference type="PROSITE" id="PS50883"/>
    </source>
</evidence>
<dbReference type="eggNOG" id="COG2199">
    <property type="taxonomic scope" value="Bacteria"/>
</dbReference>
<dbReference type="CDD" id="cd01948">
    <property type="entry name" value="EAL"/>
    <property type="match status" value="1"/>
</dbReference>
<dbReference type="SUPFAM" id="SSF141868">
    <property type="entry name" value="EAL domain-like"/>
    <property type="match status" value="1"/>
</dbReference>
<name>A0A090UXA6_PSEVU</name>
<dbReference type="Gene3D" id="3.20.20.450">
    <property type="entry name" value="EAL domain"/>
    <property type="match status" value="1"/>
</dbReference>
<feature type="transmembrane region" description="Helical" evidence="6">
    <location>
        <begin position="65"/>
        <end position="85"/>
    </location>
</feature>
<keyword evidence="3 6" id="KW-0812">Transmembrane</keyword>
<dbReference type="InterPro" id="IPR050706">
    <property type="entry name" value="Cyclic-di-GMP_PDE-like"/>
</dbReference>
<comment type="caution">
    <text evidence="8">The sequence shown here is derived from an EMBL/GenBank/DDBJ whole genome shotgun (WGS) entry which is preliminary data.</text>
</comment>
<dbReference type="InterPro" id="IPR043128">
    <property type="entry name" value="Rev_trsase/Diguanyl_cyclase"/>
</dbReference>
<evidence type="ECO:0000256" key="4">
    <source>
        <dbReference type="ARBA" id="ARBA00022989"/>
    </source>
</evidence>
<gene>
    <name evidence="8" type="primary">yfeA</name>
    <name evidence="8" type="ORF">EV102420_07_00690</name>
</gene>
<feature type="transmembrane region" description="Helical" evidence="6">
    <location>
        <begin position="272"/>
        <end position="293"/>
    </location>
</feature>
<dbReference type="GO" id="GO:0005886">
    <property type="term" value="C:plasma membrane"/>
    <property type="evidence" value="ECO:0007669"/>
    <property type="project" value="UniProtKB-SubCell"/>
</dbReference>
<dbReference type="STRING" id="1115515.EV102420_07_00690"/>
<dbReference type="eggNOG" id="COG2200">
    <property type="taxonomic scope" value="Bacteria"/>
</dbReference>
<comment type="subcellular location">
    <subcellularLocation>
        <location evidence="1">Cell membrane</location>
        <topology evidence="1">Multi-pass membrane protein</topology>
    </subcellularLocation>
</comment>
<accession>A0A090UXA6</accession>
<dbReference type="SMART" id="SM00052">
    <property type="entry name" value="EAL"/>
    <property type="match status" value="1"/>
</dbReference>
<dbReference type="PROSITE" id="PS50883">
    <property type="entry name" value="EAL"/>
    <property type="match status" value="1"/>
</dbReference>
<evidence type="ECO:0000256" key="2">
    <source>
        <dbReference type="ARBA" id="ARBA00022475"/>
    </source>
</evidence>
<dbReference type="Pfam" id="PF00990">
    <property type="entry name" value="GGDEF"/>
    <property type="match status" value="1"/>
</dbReference>
<evidence type="ECO:0000256" key="5">
    <source>
        <dbReference type="ARBA" id="ARBA00023136"/>
    </source>
</evidence>
<feature type="transmembrane region" description="Helical" evidence="6">
    <location>
        <begin position="196"/>
        <end position="213"/>
    </location>
</feature>
<keyword evidence="4 6" id="KW-1133">Transmembrane helix</keyword>
<dbReference type="EMBL" id="BBMZ01000007">
    <property type="protein sequence ID" value="GAL57250.1"/>
    <property type="molecule type" value="Genomic_DNA"/>
</dbReference>
<dbReference type="InterPro" id="IPR007895">
    <property type="entry name" value="MASE1"/>
</dbReference>
<feature type="transmembrane region" description="Helical" evidence="6">
    <location>
        <begin position="23"/>
        <end position="45"/>
    </location>
</feature>
<evidence type="ECO:0000313" key="8">
    <source>
        <dbReference type="EMBL" id="GAL57250.1"/>
    </source>
</evidence>
<evidence type="ECO:0000256" key="1">
    <source>
        <dbReference type="ARBA" id="ARBA00004651"/>
    </source>
</evidence>
<evidence type="ECO:0000256" key="3">
    <source>
        <dbReference type="ARBA" id="ARBA00022692"/>
    </source>
</evidence>
<dbReference type="PANTHER" id="PTHR33121:SF74">
    <property type="entry name" value="CYCLIC DI-GMP PHOSPHODIESTERASE PDEA-RELATED"/>
    <property type="match status" value="1"/>
</dbReference>
<dbReference type="Gene3D" id="3.30.70.270">
    <property type="match status" value="1"/>
</dbReference>
<dbReference type="InterPro" id="IPR001633">
    <property type="entry name" value="EAL_dom"/>
</dbReference>
<feature type="transmembrane region" description="Helical" evidence="6">
    <location>
        <begin position="106"/>
        <end position="124"/>
    </location>
</feature>
<dbReference type="PANTHER" id="PTHR33121">
    <property type="entry name" value="CYCLIC DI-GMP PHOSPHODIESTERASE PDEF"/>
    <property type="match status" value="1"/>
</dbReference>
<reference evidence="8 9" key="1">
    <citation type="submission" date="2014-09" db="EMBL/GenBank/DDBJ databases">
        <title>Whole genome shotgun sequence of Escherichia vulneris NBRC 102420.</title>
        <authorList>
            <person name="Yoshida Y."/>
            <person name="Hosoyama A."/>
            <person name="Tsuchikane K."/>
            <person name="Ohji S."/>
            <person name="Ichikawa N."/>
            <person name="Kimura A."/>
            <person name="Yamazoe A."/>
            <person name="Ezaki T."/>
            <person name="Fujita N."/>
        </authorList>
    </citation>
    <scope>NUCLEOTIDE SEQUENCE [LARGE SCALE GENOMIC DNA]</scope>
    <source>
        <strain evidence="8 9">NBRC 102420</strain>
    </source>
</reference>
<evidence type="ECO:0000313" key="9">
    <source>
        <dbReference type="Proteomes" id="UP000029462"/>
    </source>
</evidence>
<dbReference type="Pfam" id="PF00563">
    <property type="entry name" value="EAL"/>
    <property type="match status" value="1"/>
</dbReference>
<dbReference type="SMART" id="SM00267">
    <property type="entry name" value="GGDEF"/>
    <property type="match status" value="1"/>
</dbReference>
<proteinExistence type="predicted"/>
<feature type="transmembrane region" description="Helical" evidence="6">
    <location>
        <begin position="144"/>
        <end position="168"/>
    </location>
</feature>
<dbReference type="InterPro" id="IPR035919">
    <property type="entry name" value="EAL_sf"/>
</dbReference>
<feature type="domain" description="EAL" evidence="7">
    <location>
        <begin position="469"/>
        <end position="710"/>
    </location>
</feature>